<evidence type="ECO:0000256" key="2">
    <source>
        <dbReference type="ARBA" id="ARBA00022490"/>
    </source>
</evidence>
<dbReference type="PANTHER" id="PTHR36837">
    <property type="entry name" value="POLY(3-HYDROXYALKANOATE) POLYMERASE SUBUNIT PHAC"/>
    <property type="match status" value="1"/>
</dbReference>
<feature type="compositionally biased region" description="Low complexity" evidence="5">
    <location>
        <begin position="34"/>
        <end position="43"/>
    </location>
</feature>
<evidence type="ECO:0000256" key="3">
    <source>
        <dbReference type="ARBA" id="ARBA00022679"/>
    </source>
</evidence>
<reference evidence="9" key="1">
    <citation type="journal article" date="2019" name="Int. J. Syst. Evol. Microbiol.">
        <title>The Global Catalogue of Microorganisms (GCM) 10K type strain sequencing project: providing services to taxonomists for standard genome sequencing and annotation.</title>
        <authorList>
            <consortium name="The Broad Institute Genomics Platform"/>
            <consortium name="The Broad Institute Genome Sequencing Center for Infectious Disease"/>
            <person name="Wu L."/>
            <person name="Ma J."/>
        </authorList>
    </citation>
    <scope>NUCLEOTIDE SEQUENCE [LARGE SCALE GENOMIC DNA]</scope>
    <source>
        <strain evidence="9">CCUG 56029</strain>
    </source>
</reference>
<dbReference type="PANTHER" id="PTHR36837:SF5">
    <property type="entry name" value="POLY-3-HYDROXYBUTYRATE SYNTHASE"/>
    <property type="match status" value="1"/>
</dbReference>
<dbReference type="InterPro" id="IPR029058">
    <property type="entry name" value="AB_hydrolase_fold"/>
</dbReference>
<dbReference type="Pfam" id="PF00561">
    <property type="entry name" value="Abhydrolase_1"/>
    <property type="match status" value="1"/>
</dbReference>
<comment type="caution">
    <text evidence="8">The sequence shown here is derived from an EMBL/GenBank/DDBJ whole genome shotgun (WGS) entry which is preliminary data.</text>
</comment>
<dbReference type="Gene3D" id="3.40.50.1820">
    <property type="entry name" value="alpha/beta hydrolase"/>
    <property type="match status" value="1"/>
</dbReference>
<keyword evidence="2" id="KW-0963">Cytoplasm</keyword>
<feature type="compositionally biased region" description="Polar residues" evidence="5">
    <location>
        <begin position="221"/>
        <end position="232"/>
    </location>
</feature>
<feature type="compositionally biased region" description="Basic and acidic residues" evidence="5">
    <location>
        <begin position="177"/>
        <end position="187"/>
    </location>
</feature>
<comment type="subcellular location">
    <subcellularLocation>
        <location evidence="1">Cytoplasm</location>
    </subcellularLocation>
</comment>
<evidence type="ECO:0000259" key="6">
    <source>
        <dbReference type="Pfam" id="PF00561"/>
    </source>
</evidence>
<evidence type="ECO:0000313" key="9">
    <source>
        <dbReference type="Proteomes" id="UP001597213"/>
    </source>
</evidence>
<accession>A0ABW4R5W3</accession>
<dbReference type="InterPro" id="IPR010941">
    <property type="entry name" value="PhaC_N"/>
</dbReference>
<feature type="domain" description="AB hydrolase-1" evidence="6">
    <location>
        <begin position="524"/>
        <end position="766"/>
    </location>
</feature>
<name>A0ABW4R5W3_9RHOB</name>
<keyword evidence="4" id="KW-0012">Acyltransferase</keyword>
<protein>
    <submittedName>
        <fullName evidence="8">Class I poly(R)-hydroxyalkanoic acid synthase</fullName>
    </submittedName>
</protein>
<dbReference type="Proteomes" id="UP001597213">
    <property type="component" value="Unassembled WGS sequence"/>
</dbReference>
<feature type="compositionally biased region" description="Basic and acidic residues" evidence="5">
    <location>
        <begin position="1"/>
        <end position="21"/>
    </location>
</feature>
<dbReference type="SUPFAM" id="SSF53474">
    <property type="entry name" value="alpha/beta-Hydrolases"/>
    <property type="match status" value="1"/>
</dbReference>
<dbReference type="InterPro" id="IPR000073">
    <property type="entry name" value="AB_hydrolase_1"/>
</dbReference>
<feature type="region of interest" description="Disordered" evidence="5">
    <location>
        <begin position="1"/>
        <end position="249"/>
    </location>
</feature>
<feature type="compositionally biased region" description="Low complexity" evidence="5">
    <location>
        <begin position="50"/>
        <end position="105"/>
    </location>
</feature>
<keyword evidence="9" id="KW-1185">Reference proteome</keyword>
<proteinExistence type="predicted"/>
<evidence type="ECO:0000256" key="5">
    <source>
        <dbReference type="SAM" id="MobiDB-lite"/>
    </source>
</evidence>
<evidence type="ECO:0000256" key="1">
    <source>
        <dbReference type="ARBA" id="ARBA00004496"/>
    </source>
</evidence>
<dbReference type="InterPro" id="IPR051321">
    <property type="entry name" value="PHA/PHB_synthase"/>
</dbReference>
<organism evidence="8 9">
    <name type="scientific">Paracoccus pacificus</name>
    <dbReference type="NCBI Taxonomy" id="1463598"/>
    <lineage>
        <taxon>Bacteria</taxon>
        <taxon>Pseudomonadati</taxon>
        <taxon>Pseudomonadota</taxon>
        <taxon>Alphaproteobacteria</taxon>
        <taxon>Rhodobacterales</taxon>
        <taxon>Paracoccaceae</taxon>
        <taxon>Paracoccus</taxon>
    </lineage>
</organism>
<gene>
    <name evidence="8" type="primary">phaC</name>
    <name evidence="8" type="ORF">ACFSCT_05300</name>
</gene>
<keyword evidence="3" id="KW-0808">Transferase</keyword>
<evidence type="ECO:0000256" key="4">
    <source>
        <dbReference type="ARBA" id="ARBA00023315"/>
    </source>
</evidence>
<evidence type="ECO:0000313" key="8">
    <source>
        <dbReference type="EMBL" id="MFD1881130.1"/>
    </source>
</evidence>
<feature type="compositionally biased region" description="Low complexity" evidence="5">
    <location>
        <begin position="206"/>
        <end position="220"/>
    </location>
</feature>
<dbReference type="NCBIfam" id="TIGR01838">
    <property type="entry name" value="PHA_synth_I"/>
    <property type="match status" value="1"/>
</dbReference>
<feature type="domain" description="Poly-beta-hydroxybutyrate polymerase N-terminal" evidence="7">
    <location>
        <begin position="350"/>
        <end position="521"/>
    </location>
</feature>
<sequence>MASDDKEKTSHGRRAAPDKAPDGAATPKTRRRAASGAAGAGKAAGDRAKAPGAKTAGTKAAGTRTARAKAANAKTGAIAASAKTTGAKTTGAKTTGAKTGVKTPAPAEPPTATPTTDTGAPGKPATKPPAKKTARQAATKTDRARVVRSEQRSDTRTDKRPVRKTRKPAASTVTETATERVAPEKSVAEGAAPAPKRAARPKSAAKPKAAEKTAAAGKPSQTAPVTPATEKTVTPEAPKIPEVPAPDEVSSERIALTEAMAQNLERIEALGQRLMAALARKRPLNPGVEGPGQDLYLRAGAAVWKQWTEQPGRMIEQQVKFWGETLKHYADAQNALSRGKIAAPPDDGPQDRRFKNPLWESHPFFNFVKRQYQINARAMEDAAAGLDVDSEIDRRRINWLTRQIVDMLAPTNFLATNPDALERAIETEGESLVKGLENLVRDVEYNDGELVVSLADRQAFRVGENIGTASGEVVHRAPLWELIQYTPTTPQVHALPLVIFPPWINKFYILDLKPQNSLIRWTVDQGFTLFVVSWRNPGTDMAEVSLDDYVTAYLDIMSKVLELTGQQKLNAVGYCIAGTTLALTLALMAKRGDDRVNSATFFTTLTDFSDQGEFTAFLQDDFVDGIEAEVERSGILPSALMSRTFSYLRANDLVWGPAIRSYMMGEAPPAFDLLFWNGDGTNLPGRMAMDYLRGLCQQNAFALDGFTVKGQRVRLSDVELPLCAIACETDHIAPWKDSWRGVSMMGSKDRTFVLSQSGHIAGIVNPPSKGKYGHYTSTVGFDSGQGEWLEKARFHPGSWWPMWAEWLAARSGGMVPARDATHGGKSLAAAPGSYVIENPAE</sequence>
<feature type="compositionally biased region" description="Basic and acidic residues" evidence="5">
    <location>
        <begin position="140"/>
        <end position="160"/>
    </location>
</feature>
<evidence type="ECO:0000259" key="7">
    <source>
        <dbReference type="Pfam" id="PF07167"/>
    </source>
</evidence>
<dbReference type="InterPro" id="IPR010963">
    <property type="entry name" value="PHA_synth_I"/>
</dbReference>
<feature type="compositionally biased region" description="Low complexity" evidence="5">
    <location>
        <begin position="113"/>
        <end position="125"/>
    </location>
</feature>
<dbReference type="Pfam" id="PF07167">
    <property type="entry name" value="PhaC_N"/>
    <property type="match status" value="1"/>
</dbReference>
<dbReference type="RefSeq" id="WP_379140713.1">
    <property type="nucleotide sequence ID" value="NZ_JBHUEN010000013.1"/>
</dbReference>
<dbReference type="EMBL" id="JBHUEN010000013">
    <property type="protein sequence ID" value="MFD1881130.1"/>
    <property type="molecule type" value="Genomic_DNA"/>
</dbReference>